<dbReference type="Gene3D" id="3.30.2400.10">
    <property type="entry name" value="Major capsid protein gp5"/>
    <property type="match status" value="1"/>
</dbReference>
<dbReference type="RefSeq" id="WP_106215736.1">
    <property type="nucleotide sequence ID" value="NZ_PVZF01000039.1"/>
</dbReference>
<keyword evidence="4" id="KW-1185">Reference proteome</keyword>
<dbReference type="InterPro" id="IPR024455">
    <property type="entry name" value="Phage_capsid"/>
</dbReference>
<organism evidence="3 4">
    <name type="scientific">Kineococcus rhizosphaerae</name>
    <dbReference type="NCBI Taxonomy" id="559628"/>
    <lineage>
        <taxon>Bacteria</taxon>
        <taxon>Bacillati</taxon>
        <taxon>Actinomycetota</taxon>
        <taxon>Actinomycetes</taxon>
        <taxon>Kineosporiales</taxon>
        <taxon>Kineosporiaceae</taxon>
        <taxon>Kineococcus</taxon>
    </lineage>
</organism>
<evidence type="ECO:0000313" key="4">
    <source>
        <dbReference type="Proteomes" id="UP000238083"/>
    </source>
</evidence>
<dbReference type="EMBL" id="PVZF01000039">
    <property type="protein sequence ID" value="PRY05395.1"/>
    <property type="molecule type" value="Genomic_DNA"/>
</dbReference>
<dbReference type="Pfam" id="PF05065">
    <property type="entry name" value="Phage_capsid"/>
    <property type="match status" value="1"/>
</dbReference>
<dbReference type="AlphaFoldDB" id="A0A2T0QLR6"/>
<reference evidence="3 4" key="1">
    <citation type="submission" date="2018-03" db="EMBL/GenBank/DDBJ databases">
        <title>Genomic Encyclopedia of Archaeal and Bacterial Type Strains, Phase II (KMG-II): from individual species to whole genera.</title>
        <authorList>
            <person name="Goeker M."/>
        </authorList>
    </citation>
    <scope>NUCLEOTIDE SEQUENCE [LARGE SCALE GENOMIC DNA]</scope>
    <source>
        <strain evidence="3 4">DSM 19711</strain>
    </source>
</reference>
<dbReference type="InterPro" id="IPR054612">
    <property type="entry name" value="Phage_capsid-like_C"/>
</dbReference>
<feature type="domain" description="Phage capsid-like C-terminal" evidence="2">
    <location>
        <begin position="13"/>
        <end position="280"/>
    </location>
</feature>
<comment type="subcellular location">
    <subcellularLocation>
        <location evidence="1">Virion</location>
    </subcellularLocation>
</comment>
<name>A0A2T0QLR6_9ACTN</name>
<evidence type="ECO:0000313" key="3">
    <source>
        <dbReference type="EMBL" id="PRY05395.1"/>
    </source>
</evidence>
<dbReference type="Gene3D" id="3.30.2320.10">
    <property type="entry name" value="hypothetical protein PF0899 domain"/>
    <property type="match status" value="1"/>
</dbReference>
<evidence type="ECO:0000256" key="1">
    <source>
        <dbReference type="ARBA" id="ARBA00004328"/>
    </source>
</evidence>
<dbReference type="OrthoDB" id="3233650at2"/>
<proteinExistence type="predicted"/>
<sequence length="284" mass="29288">MPNNTTNTAAILRPEQVADLVIKPALAQAIAAQATTVQSTASNSLRIPLVTSDPTTGWVAEEAEIPLSTMGLDELVVTPSKVAGLVSVSREAADDTSPAATTSIGNGLARDIARKLDAAFAGNLASPAPKGLASLKDADVSLVTKSGAFANGDSLDAFAEAASMVEVEGGSITAWLAHPNDALALGKLKAETNSVVPLLSADPTQAARRTIEGRPVLVSPSIAPGTIYGVDKLVTFLVLREDTRVEVDGSAFFTSDRIAVRAVMRAGFGFANPKRIARVKVTTS</sequence>
<comment type="caution">
    <text evidence="3">The sequence shown here is derived from an EMBL/GenBank/DDBJ whole genome shotgun (WGS) entry which is preliminary data.</text>
</comment>
<evidence type="ECO:0000259" key="2">
    <source>
        <dbReference type="Pfam" id="PF05065"/>
    </source>
</evidence>
<dbReference type="SUPFAM" id="SSF56563">
    <property type="entry name" value="Major capsid protein gp5"/>
    <property type="match status" value="1"/>
</dbReference>
<dbReference type="NCBIfam" id="TIGR01554">
    <property type="entry name" value="major_cap_HK97"/>
    <property type="match status" value="1"/>
</dbReference>
<protein>
    <submittedName>
        <fullName evidence="3">HK97 family phage major capsid protein</fullName>
    </submittedName>
</protein>
<gene>
    <name evidence="3" type="ORF">CLV37_1397</name>
</gene>
<dbReference type="Proteomes" id="UP000238083">
    <property type="component" value="Unassembled WGS sequence"/>
</dbReference>
<accession>A0A2T0QLR6</accession>